<dbReference type="Gene3D" id="3.40.50.80">
    <property type="entry name" value="Nucleotide-binding domain of ferredoxin-NADP reductase (FNR) module"/>
    <property type="match status" value="1"/>
</dbReference>
<dbReference type="SUPFAM" id="SSF63380">
    <property type="entry name" value="Riboflavin synthase domain-like"/>
    <property type="match status" value="1"/>
</dbReference>
<dbReference type="PANTHER" id="PTHR30157:SF0">
    <property type="entry name" value="NADPH-DEPENDENT FERRIC-CHELATE REDUCTASE"/>
    <property type="match status" value="1"/>
</dbReference>
<dbReference type="Proteomes" id="UP000185783">
    <property type="component" value="Unassembled WGS sequence"/>
</dbReference>
<dbReference type="PANTHER" id="PTHR30157">
    <property type="entry name" value="FERRIC REDUCTASE, NADPH-DEPENDENT"/>
    <property type="match status" value="1"/>
</dbReference>
<dbReference type="Pfam" id="PF08021">
    <property type="entry name" value="FAD_binding_9"/>
    <property type="match status" value="1"/>
</dbReference>
<gene>
    <name evidence="3" type="ORF">A3843_04900</name>
</gene>
<dbReference type="InterPro" id="IPR013113">
    <property type="entry name" value="SIP_FAD-bd"/>
</dbReference>
<dbReference type="Gene3D" id="2.40.30.10">
    <property type="entry name" value="Translation factors"/>
    <property type="match status" value="1"/>
</dbReference>
<comment type="similarity">
    <text evidence="1">Belongs to the SIP oxidoreductase family.</text>
</comment>
<dbReference type="Pfam" id="PF04954">
    <property type="entry name" value="SIP"/>
    <property type="match status" value="1"/>
</dbReference>
<accession>A0A1U7JK28</accession>
<dbReference type="CDD" id="cd06193">
    <property type="entry name" value="siderophore_interacting"/>
    <property type="match status" value="1"/>
</dbReference>
<dbReference type="STRING" id="197461.A3843_04900"/>
<dbReference type="InterPro" id="IPR017938">
    <property type="entry name" value="Riboflavin_synthase-like_b-brl"/>
</dbReference>
<dbReference type="InterPro" id="IPR017927">
    <property type="entry name" value="FAD-bd_FR_type"/>
</dbReference>
<evidence type="ECO:0000313" key="4">
    <source>
        <dbReference type="Proteomes" id="UP000185783"/>
    </source>
</evidence>
<evidence type="ECO:0000259" key="2">
    <source>
        <dbReference type="PROSITE" id="PS51384"/>
    </source>
</evidence>
<dbReference type="PROSITE" id="PS51384">
    <property type="entry name" value="FAD_FR"/>
    <property type="match status" value="1"/>
</dbReference>
<dbReference type="AlphaFoldDB" id="A0A1U7JK28"/>
<dbReference type="InterPro" id="IPR007037">
    <property type="entry name" value="SIP_rossman_dom"/>
</dbReference>
<keyword evidence="4" id="KW-1185">Reference proteome</keyword>
<evidence type="ECO:0000313" key="3">
    <source>
        <dbReference type="EMBL" id="OKL45093.1"/>
    </source>
</evidence>
<protein>
    <submittedName>
        <fullName evidence="3">NADPH-dependent ferric siderophore reductase</fullName>
    </submittedName>
</protein>
<organism evidence="3 4">
    <name type="scientific">Pseudovibrio exalbescens</name>
    <dbReference type="NCBI Taxonomy" id="197461"/>
    <lineage>
        <taxon>Bacteria</taxon>
        <taxon>Pseudomonadati</taxon>
        <taxon>Pseudomonadota</taxon>
        <taxon>Alphaproteobacteria</taxon>
        <taxon>Hyphomicrobiales</taxon>
        <taxon>Stappiaceae</taxon>
        <taxon>Pseudovibrio</taxon>
    </lineage>
</organism>
<sequence length="276" mass="31137">MAETSKPLQNAAPSKPSARLLFVKSARYLTPNMIRITLTGDELEGFPENHEGANCKLVFPECQRDPVAFRGYFADGMPKKGTFPVRTYTVRHYRPETQELDIDFVAHGDEGPATRWAQQAKPGDFLMFRGPGPVKVPKFYARYYIVVADMSALPVAAATLEAMPREAKGIAVFEIMSEEDKQHIDLPDGIDVHWIVHSDPHVPSHAALEFIQSRDWPEGPIQTCIAGEHGMVRDFKQFLLKEKQVPVRDTYISGYWKIGLVEDQHQIMKRQEAATS</sequence>
<dbReference type="EMBL" id="LVVZ01000007">
    <property type="protein sequence ID" value="OKL45093.1"/>
    <property type="molecule type" value="Genomic_DNA"/>
</dbReference>
<dbReference type="RefSeq" id="WP_051269199.1">
    <property type="nucleotide sequence ID" value="NZ_LVVZ01000007.1"/>
</dbReference>
<feature type="domain" description="FAD-binding FR-type" evidence="2">
    <location>
        <begin position="16"/>
        <end position="138"/>
    </location>
</feature>
<proteinExistence type="inferred from homology"/>
<dbReference type="InterPro" id="IPR039261">
    <property type="entry name" value="FNR_nucleotide-bd"/>
</dbReference>
<reference evidence="3 4" key="1">
    <citation type="submission" date="2016-03" db="EMBL/GenBank/DDBJ databases">
        <title>Genome sequence of Nesiotobacter sp. nov., a moderately halophilic alphaproteobacterium isolated from the Yellow Sea, China.</title>
        <authorList>
            <person name="Zhang G."/>
            <person name="Zhang R."/>
        </authorList>
    </citation>
    <scope>NUCLEOTIDE SEQUENCE [LARGE SCALE GENOMIC DNA]</scope>
    <source>
        <strain evidence="3 4">WB1-6</strain>
    </source>
</reference>
<dbReference type="GO" id="GO:0016491">
    <property type="term" value="F:oxidoreductase activity"/>
    <property type="evidence" value="ECO:0007669"/>
    <property type="project" value="InterPro"/>
</dbReference>
<name>A0A1U7JK28_9HYPH</name>
<evidence type="ECO:0000256" key="1">
    <source>
        <dbReference type="ARBA" id="ARBA00035644"/>
    </source>
</evidence>
<dbReference type="InterPro" id="IPR039374">
    <property type="entry name" value="SIP_fam"/>
</dbReference>
<comment type="caution">
    <text evidence="3">The sequence shown here is derived from an EMBL/GenBank/DDBJ whole genome shotgun (WGS) entry which is preliminary data.</text>
</comment>